<gene>
    <name evidence="1" type="ORF">MKW98_019879</name>
</gene>
<evidence type="ECO:0000313" key="2">
    <source>
        <dbReference type="Proteomes" id="UP001202328"/>
    </source>
</evidence>
<dbReference type="AlphaFoldDB" id="A0AAD4X5Y5"/>
<sequence>MEAMARMSDPVHRLPGFAETLSKKLDNLTSEHAFVNQFHPRRSVVLPQERQGQFRLNEAKGACSSALWAVPSPSLQEIGTSLTVSYHFLKCSKPITIYFSLSC</sequence>
<name>A0AAD4X5Y5_9MAGN</name>
<organism evidence="1 2">
    <name type="scientific">Papaver atlanticum</name>
    <dbReference type="NCBI Taxonomy" id="357466"/>
    <lineage>
        <taxon>Eukaryota</taxon>
        <taxon>Viridiplantae</taxon>
        <taxon>Streptophyta</taxon>
        <taxon>Embryophyta</taxon>
        <taxon>Tracheophyta</taxon>
        <taxon>Spermatophyta</taxon>
        <taxon>Magnoliopsida</taxon>
        <taxon>Ranunculales</taxon>
        <taxon>Papaveraceae</taxon>
        <taxon>Papaveroideae</taxon>
        <taxon>Papaver</taxon>
    </lineage>
</organism>
<keyword evidence="2" id="KW-1185">Reference proteome</keyword>
<comment type="caution">
    <text evidence="1">The sequence shown here is derived from an EMBL/GenBank/DDBJ whole genome shotgun (WGS) entry which is preliminary data.</text>
</comment>
<protein>
    <submittedName>
        <fullName evidence="1">Uncharacterized protein</fullName>
    </submittedName>
</protein>
<dbReference type="Proteomes" id="UP001202328">
    <property type="component" value="Unassembled WGS sequence"/>
</dbReference>
<accession>A0AAD4X5Y5</accession>
<proteinExistence type="predicted"/>
<dbReference type="EMBL" id="JAJJMB010015809">
    <property type="protein sequence ID" value="KAI3851880.1"/>
    <property type="molecule type" value="Genomic_DNA"/>
</dbReference>
<evidence type="ECO:0000313" key="1">
    <source>
        <dbReference type="EMBL" id="KAI3851880.1"/>
    </source>
</evidence>
<reference evidence="1" key="1">
    <citation type="submission" date="2022-04" db="EMBL/GenBank/DDBJ databases">
        <title>A functionally conserved STORR gene fusion in Papaver species that diverged 16.8 million years ago.</title>
        <authorList>
            <person name="Catania T."/>
        </authorList>
    </citation>
    <scope>NUCLEOTIDE SEQUENCE</scope>
    <source>
        <strain evidence="1">S-188037</strain>
    </source>
</reference>